<proteinExistence type="predicted"/>
<protein>
    <submittedName>
        <fullName evidence="3">Quinoprotein glucose dehydrogenase B</fullName>
        <ecNumber evidence="3">1.1.5.2</ecNumber>
    </submittedName>
</protein>
<evidence type="ECO:0000313" key="3">
    <source>
        <dbReference type="EMBL" id="TWT99483.1"/>
    </source>
</evidence>
<dbReference type="Gene3D" id="2.60.120.430">
    <property type="entry name" value="Galactose-binding lectin"/>
    <property type="match status" value="1"/>
</dbReference>
<dbReference type="InterPro" id="IPR008979">
    <property type="entry name" value="Galactose-bd-like_sf"/>
</dbReference>
<dbReference type="GO" id="GO:0007156">
    <property type="term" value="P:homophilic cell adhesion via plasma membrane adhesion molecules"/>
    <property type="evidence" value="ECO:0007669"/>
    <property type="project" value="InterPro"/>
</dbReference>
<dbReference type="PANTHER" id="PTHR19328">
    <property type="entry name" value="HEDGEHOG-INTERACTING PROTEIN"/>
    <property type="match status" value="1"/>
</dbReference>
<dbReference type="PROSITE" id="PS50268">
    <property type="entry name" value="CADHERIN_2"/>
    <property type="match status" value="1"/>
</dbReference>
<feature type="domain" description="Cadherin" evidence="2">
    <location>
        <begin position="176"/>
        <end position="313"/>
    </location>
</feature>
<name>A0A5C6AMT5_9BACT</name>
<dbReference type="InterPro" id="IPR011042">
    <property type="entry name" value="6-blade_b-propeller_TolB-like"/>
</dbReference>
<organism evidence="3 4">
    <name type="scientific">Botrimarina colliarenosi</name>
    <dbReference type="NCBI Taxonomy" id="2528001"/>
    <lineage>
        <taxon>Bacteria</taxon>
        <taxon>Pseudomonadati</taxon>
        <taxon>Planctomycetota</taxon>
        <taxon>Planctomycetia</taxon>
        <taxon>Pirellulales</taxon>
        <taxon>Lacipirellulaceae</taxon>
        <taxon>Botrimarina</taxon>
    </lineage>
</organism>
<dbReference type="GO" id="GO:0005509">
    <property type="term" value="F:calcium ion binding"/>
    <property type="evidence" value="ECO:0007669"/>
    <property type="project" value="InterPro"/>
</dbReference>
<dbReference type="Gene3D" id="2.120.10.30">
    <property type="entry name" value="TolB, C-terminal domain"/>
    <property type="match status" value="1"/>
</dbReference>
<dbReference type="EMBL" id="SJPR01000001">
    <property type="protein sequence ID" value="TWT99483.1"/>
    <property type="molecule type" value="Genomic_DNA"/>
</dbReference>
<dbReference type="InterPro" id="IPR018247">
    <property type="entry name" value="EF_Hand_1_Ca_BS"/>
</dbReference>
<dbReference type="Proteomes" id="UP000317421">
    <property type="component" value="Unassembled WGS sequence"/>
</dbReference>
<dbReference type="InterPro" id="IPR002126">
    <property type="entry name" value="Cadherin-like_dom"/>
</dbReference>
<accession>A0A5C6AMT5</accession>
<keyword evidence="3" id="KW-0560">Oxidoreductase</keyword>
<dbReference type="EC" id="1.1.5.2" evidence="3"/>
<keyword evidence="4" id="KW-1185">Reference proteome</keyword>
<sequence length="1020" mass="108634">MRTLPKRRSFQLERLEERHLLAGDSFFVNFQNDEATTPTHYSRDTGLVFGDRGGGLFYGWTADHTDQSRERSLEADQRLDTLIHFEQGQSWEFALPNGTYEVTVAVGDPANNDGLHTINVEGVNLFNAVPDGETAIVGVVIVTVNDGRLSLDQGAAANKSTRIDYVHIVGVSTGGNIAPSTPTINEPSMVGQVVSPADVHMEAVGYSDSDGDAHKSTDWSIWTVDGTPEPVWQTLGIESIERYHTHLGDGIFINSRAGTTELAPDTDYELRVRFRDDAGSVGQYATRLFHTSAASTEFPMLIEDVDDAVAPVWASTFGDPVELAVGSTVEIVDGANGGPFLQFSGSRAVGNTVTNFAAIGVHSPVKVVITAGSAGLLLAESDLTFTSDDGEELTVFMPGVNLVSGGQLVLWVASSGATYVGLPGQTSPDFTSLARQADLSVPFIANKPGFVIEEVGAGYRLPVNIAFVPDPGPDPDDPLYFVTELYGSIQVVTRDGTKHEFATGLLDYNPTGPISGSGEQGLTGIAVVRNAENPEVYEVFVALLADNGSPSGGAVHYPKVEKLTSVAGGLSMQSRTVLLNMQPETQGQSHQISNLSIGPDGKLYVHNGDGFTASTAQNLDQFRGKVLRLNLDGSAPSDNPFYDASNGVTARDYVFAYGFRNPFGGAWRASDGQHYEVENGPSVDRFARVLEGVNYGWNGSDASMQINAIYNWSPATAPVNLTFVQPETFRGSLFPAEMQDHAFVSESGPTYAQGPQSNGKRVSEFVLGANAELLDGPDSFIQYVGAGRSSIVGLAAGPDGLYFTTLYEDSGSAGPTAAGAKVYRIRYVNPLAGDYDIDGDIDEDDATVWRETYGSNLFLGADGNGDGRIDAADYTVWRDAYEAFTTEAANAGAPLLQTATEPTVSESSPLVAQEVGMPRRVAFEAVLVNGDTTTALGGRTRFRPPVRATSEIDHDKMLLVNRTESAPAETPNDTAFASLRGSVSDTSDDAEEETTSLQSPDGGAGGQAHPLSGHFRGARR</sequence>
<gene>
    <name evidence="3" type="primary">gdhB_1</name>
    <name evidence="3" type="ORF">Pla108_04220</name>
</gene>
<comment type="caution">
    <text evidence="3">The sequence shown here is derived from an EMBL/GenBank/DDBJ whole genome shotgun (WGS) entry which is preliminary data.</text>
</comment>
<feature type="region of interest" description="Disordered" evidence="1">
    <location>
        <begin position="964"/>
        <end position="1020"/>
    </location>
</feature>
<evidence type="ECO:0000313" key="4">
    <source>
        <dbReference type="Proteomes" id="UP000317421"/>
    </source>
</evidence>
<dbReference type="PANTHER" id="PTHR19328:SF13">
    <property type="entry name" value="HIPL1 PROTEIN"/>
    <property type="match status" value="1"/>
</dbReference>
<dbReference type="InterPro" id="IPR012938">
    <property type="entry name" value="Glc/Sorbosone_DH"/>
</dbReference>
<dbReference type="GO" id="GO:0008876">
    <property type="term" value="F:quinoprotein glucose dehydrogenase activity"/>
    <property type="evidence" value="ECO:0007669"/>
    <property type="project" value="UniProtKB-EC"/>
</dbReference>
<dbReference type="Pfam" id="PF07995">
    <property type="entry name" value="GSDH"/>
    <property type="match status" value="1"/>
</dbReference>
<evidence type="ECO:0000259" key="2">
    <source>
        <dbReference type="PROSITE" id="PS50268"/>
    </source>
</evidence>
<dbReference type="SUPFAM" id="SSF49785">
    <property type="entry name" value="Galactose-binding domain-like"/>
    <property type="match status" value="1"/>
</dbReference>
<dbReference type="InterPro" id="IPR011041">
    <property type="entry name" value="Quinoprot_gluc/sorb_DH_b-prop"/>
</dbReference>
<dbReference type="AlphaFoldDB" id="A0A5C6AMT5"/>
<reference evidence="3 4" key="1">
    <citation type="submission" date="2019-02" db="EMBL/GenBank/DDBJ databases">
        <title>Deep-cultivation of Planctomycetes and their phenomic and genomic characterization uncovers novel biology.</title>
        <authorList>
            <person name="Wiegand S."/>
            <person name="Jogler M."/>
            <person name="Boedeker C."/>
            <person name="Pinto D."/>
            <person name="Vollmers J."/>
            <person name="Rivas-Marin E."/>
            <person name="Kohn T."/>
            <person name="Peeters S.H."/>
            <person name="Heuer A."/>
            <person name="Rast P."/>
            <person name="Oberbeckmann S."/>
            <person name="Bunk B."/>
            <person name="Jeske O."/>
            <person name="Meyerdierks A."/>
            <person name="Storesund J.E."/>
            <person name="Kallscheuer N."/>
            <person name="Luecker S."/>
            <person name="Lage O.M."/>
            <person name="Pohl T."/>
            <person name="Merkel B.J."/>
            <person name="Hornburger P."/>
            <person name="Mueller R.-W."/>
            <person name="Bruemmer F."/>
            <person name="Labrenz M."/>
            <person name="Spormann A.M."/>
            <person name="Op Den Camp H."/>
            <person name="Overmann J."/>
            <person name="Amann R."/>
            <person name="Jetten M.S.M."/>
            <person name="Mascher T."/>
            <person name="Medema M.H."/>
            <person name="Devos D.P."/>
            <person name="Kaster A.-K."/>
            <person name="Ovreas L."/>
            <person name="Rohde M."/>
            <person name="Galperin M.Y."/>
            <person name="Jogler C."/>
        </authorList>
    </citation>
    <scope>NUCLEOTIDE SEQUENCE [LARGE SCALE GENOMIC DNA]</scope>
    <source>
        <strain evidence="3 4">Pla108</strain>
    </source>
</reference>
<dbReference type="PROSITE" id="PS00018">
    <property type="entry name" value="EF_HAND_1"/>
    <property type="match status" value="1"/>
</dbReference>
<feature type="compositionally biased region" description="Polar residues" evidence="1">
    <location>
        <begin position="971"/>
        <end position="985"/>
    </location>
</feature>
<evidence type="ECO:0000256" key="1">
    <source>
        <dbReference type="SAM" id="MobiDB-lite"/>
    </source>
</evidence>
<dbReference type="GO" id="GO:0016020">
    <property type="term" value="C:membrane"/>
    <property type="evidence" value="ECO:0007669"/>
    <property type="project" value="InterPro"/>
</dbReference>
<dbReference type="SUPFAM" id="SSF50952">
    <property type="entry name" value="Soluble quinoprotein glucose dehydrogenase"/>
    <property type="match status" value="1"/>
</dbReference>